<accession>A0A9P6QX97</accession>
<gene>
    <name evidence="2" type="ORF">BGZ97_003341</name>
</gene>
<dbReference type="Proteomes" id="UP000823405">
    <property type="component" value="Unassembled WGS sequence"/>
</dbReference>
<dbReference type="OrthoDB" id="2430326at2759"/>
<keyword evidence="1" id="KW-1133">Transmembrane helix</keyword>
<dbReference type="AlphaFoldDB" id="A0A9P6QX97"/>
<keyword evidence="1" id="KW-0472">Membrane</keyword>
<dbReference type="EMBL" id="JAAAIN010001789">
    <property type="protein sequence ID" value="KAG0300197.1"/>
    <property type="molecule type" value="Genomic_DNA"/>
</dbReference>
<evidence type="ECO:0000313" key="3">
    <source>
        <dbReference type="Proteomes" id="UP000823405"/>
    </source>
</evidence>
<sequence>MTFFNLVLVISHYAEVRYWSNWRNYLVYGDTGTGSDILKEVKFFVWQDIALIVCSLVLFLAYIGAYKIPSTRLKYLRALMILVPTVLMLFVGINYVHLVLKINYPILRGPPTPFNCSYLSGLERAYCGVIESNYFFAILTGLFAVFEICLTVKNGPMQPKNEHSYGPNGEYVDDANSVIVEPSEYSMSHLQNPYTYRVQPVISPQQFSPFIAADQLILLSSPEYDKTAATITALKALAFTRAGI</sequence>
<protein>
    <submittedName>
        <fullName evidence="2">Uncharacterized protein</fullName>
    </submittedName>
</protein>
<evidence type="ECO:0000313" key="2">
    <source>
        <dbReference type="EMBL" id="KAG0300197.1"/>
    </source>
</evidence>
<feature type="transmembrane region" description="Helical" evidence="1">
    <location>
        <begin position="43"/>
        <end position="63"/>
    </location>
</feature>
<keyword evidence="1" id="KW-0812">Transmembrane</keyword>
<name>A0A9P6QX97_9FUNG</name>
<proteinExistence type="predicted"/>
<organism evidence="2 3">
    <name type="scientific">Linnemannia gamsii</name>
    <dbReference type="NCBI Taxonomy" id="64522"/>
    <lineage>
        <taxon>Eukaryota</taxon>
        <taxon>Fungi</taxon>
        <taxon>Fungi incertae sedis</taxon>
        <taxon>Mucoromycota</taxon>
        <taxon>Mortierellomycotina</taxon>
        <taxon>Mortierellomycetes</taxon>
        <taxon>Mortierellales</taxon>
        <taxon>Mortierellaceae</taxon>
        <taxon>Linnemannia</taxon>
    </lineage>
</organism>
<comment type="caution">
    <text evidence="2">The sequence shown here is derived from an EMBL/GenBank/DDBJ whole genome shotgun (WGS) entry which is preliminary data.</text>
</comment>
<keyword evidence="3" id="KW-1185">Reference proteome</keyword>
<feature type="transmembrane region" description="Helical" evidence="1">
    <location>
        <begin position="134"/>
        <end position="152"/>
    </location>
</feature>
<evidence type="ECO:0000256" key="1">
    <source>
        <dbReference type="SAM" id="Phobius"/>
    </source>
</evidence>
<reference evidence="2" key="1">
    <citation type="journal article" date="2020" name="Fungal Divers.">
        <title>Resolving the Mortierellaceae phylogeny through synthesis of multi-gene phylogenetics and phylogenomics.</title>
        <authorList>
            <person name="Vandepol N."/>
            <person name="Liber J."/>
            <person name="Desiro A."/>
            <person name="Na H."/>
            <person name="Kennedy M."/>
            <person name="Barry K."/>
            <person name="Grigoriev I.V."/>
            <person name="Miller A.N."/>
            <person name="O'Donnell K."/>
            <person name="Stajich J.E."/>
            <person name="Bonito G."/>
        </authorList>
    </citation>
    <scope>NUCLEOTIDE SEQUENCE</scope>
    <source>
        <strain evidence="2">NVP60</strain>
    </source>
</reference>
<feature type="transmembrane region" description="Helical" evidence="1">
    <location>
        <begin position="75"/>
        <end position="96"/>
    </location>
</feature>